<dbReference type="PIRSF" id="PIRSF004553">
    <property type="entry name" value="CHP00095"/>
    <property type="match status" value="1"/>
</dbReference>
<evidence type="ECO:0000256" key="1">
    <source>
        <dbReference type="ARBA" id="ARBA00022603"/>
    </source>
</evidence>
<dbReference type="RefSeq" id="WP_144333231.1">
    <property type="nucleotide sequence ID" value="NZ_VLPL01000005.1"/>
</dbReference>
<dbReference type="PANTHER" id="PTHR43542:SF1">
    <property type="entry name" value="METHYLTRANSFERASE"/>
    <property type="match status" value="1"/>
</dbReference>
<dbReference type="Gene3D" id="3.40.50.150">
    <property type="entry name" value="Vaccinia Virus protein VP39"/>
    <property type="match status" value="1"/>
</dbReference>
<dbReference type="PANTHER" id="PTHR43542">
    <property type="entry name" value="METHYLTRANSFERASE"/>
    <property type="match status" value="1"/>
</dbReference>
<reference evidence="3 4" key="1">
    <citation type="submission" date="2019-07" db="EMBL/GenBank/DDBJ databases">
        <authorList>
            <person name="Huq M.A."/>
        </authorList>
    </citation>
    <scope>NUCLEOTIDE SEQUENCE [LARGE SCALE GENOMIC DNA]</scope>
    <source>
        <strain evidence="3 4">MAH-3</strain>
    </source>
</reference>
<dbReference type="PROSITE" id="PS00092">
    <property type="entry name" value="N6_MTASE"/>
    <property type="match status" value="1"/>
</dbReference>
<evidence type="ECO:0000313" key="4">
    <source>
        <dbReference type="Proteomes" id="UP000316008"/>
    </source>
</evidence>
<dbReference type="InterPro" id="IPR004398">
    <property type="entry name" value="RNA_MeTrfase_RsmD"/>
</dbReference>
<dbReference type="InterPro" id="IPR002052">
    <property type="entry name" value="DNA_methylase_N6_adenine_CS"/>
</dbReference>
<dbReference type="GO" id="GO:0031167">
    <property type="term" value="P:rRNA methylation"/>
    <property type="evidence" value="ECO:0007669"/>
    <property type="project" value="InterPro"/>
</dbReference>
<dbReference type="GO" id="GO:0003676">
    <property type="term" value="F:nucleic acid binding"/>
    <property type="evidence" value="ECO:0007669"/>
    <property type="project" value="InterPro"/>
</dbReference>
<keyword evidence="4" id="KW-1185">Reference proteome</keyword>
<dbReference type="AlphaFoldDB" id="A0A556MQR4"/>
<keyword evidence="2 3" id="KW-0808">Transferase</keyword>
<dbReference type="GO" id="GO:0008168">
    <property type="term" value="F:methyltransferase activity"/>
    <property type="evidence" value="ECO:0007669"/>
    <property type="project" value="UniProtKB-KW"/>
</dbReference>
<protein>
    <submittedName>
        <fullName evidence="3">Methyltransferase domain-containing protein</fullName>
    </submittedName>
</protein>
<dbReference type="Proteomes" id="UP000316008">
    <property type="component" value="Unassembled WGS sequence"/>
</dbReference>
<dbReference type="CDD" id="cd02440">
    <property type="entry name" value="AdoMet_MTases"/>
    <property type="match status" value="1"/>
</dbReference>
<dbReference type="SUPFAM" id="SSF53335">
    <property type="entry name" value="S-adenosyl-L-methionine-dependent methyltransferases"/>
    <property type="match status" value="1"/>
</dbReference>
<dbReference type="InterPro" id="IPR029063">
    <property type="entry name" value="SAM-dependent_MTases_sf"/>
</dbReference>
<organism evidence="3 4">
    <name type="scientific">Fluviicola chungangensis</name>
    <dbReference type="NCBI Taxonomy" id="2597671"/>
    <lineage>
        <taxon>Bacteria</taxon>
        <taxon>Pseudomonadati</taxon>
        <taxon>Bacteroidota</taxon>
        <taxon>Flavobacteriia</taxon>
        <taxon>Flavobacteriales</taxon>
        <taxon>Crocinitomicaceae</taxon>
        <taxon>Fluviicola</taxon>
    </lineage>
</organism>
<evidence type="ECO:0000256" key="2">
    <source>
        <dbReference type="ARBA" id="ARBA00022679"/>
    </source>
</evidence>
<dbReference type="Pfam" id="PF03602">
    <property type="entry name" value="Cons_hypoth95"/>
    <property type="match status" value="1"/>
</dbReference>
<proteinExistence type="predicted"/>
<dbReference type="EMBL" id="VLPL01000005">
    <property type="protein sequence ID" value="TSJ42276.1"/>
    <property type="molecule type" value="Genomic_DNA"/>
</dbReference>
<dbReference type="OrthoDB" id="9803017at2"/>
<gene>
    <name evidence="3" type="ORF">FO442_10940</name>
</gene>
<name>A0A556MQR4_9FLAO</name>
<keyword evidence="1 3" id="KW-0489">Methyltransferase</keyword>
<accession>A0A556MQR4</accession>
<evidence type="ECO:0000313" key="3">
    <source>
        <dbReference type="EMBL" id="TSJ42276.1"/>
    </source>
</evidence>
<sequence length="178" mass="20546">MRIVRGIYKARRFSPPKSFPSRPTTDFAKEGIFNVLENRYSLVNLNILDLCAGTGNISLEFLSREAGNITSVDKHPVCIKFMYKLKKELGIGDEWLIIKNEVRGYLDNCSDTFDLIFADPPYDLTFHDSIVRIIRERKLLNEGGICLIEHGKQTDLSQEEGYLETRNFGNVYFSFFQF</sequence>
<comment type="caution">
    <text evidence="3">The sequence shown here is derived from an EMBL/GenBank/DDBJ whole genome shotgun (WGS) entry which is preliminary data.</text>
</comment>